<feature type="compositionally biased region" description="Low complexity" evidence="2">
    <location>
        <begin position="630"/>
        <end position="639"/>
    </location>
</feature>
<dbReference type="Proteomes" id="UP000664534">
    <property type="component" value="Unassembled WGS sequence"/>
</dbReference>
<keyword evidence="1" id="KW-0175">Coiled coil</keyword>
<feature type="region of interest" description="Disordered" evidence="2">
    <location>
        <begin position="142"/>
        <end position="247"/>
    </location>
</feature>
<feature type="compositionally biased region" description="Basic and acidic residues" evidence="2">
    <location>
        <begin position="38"/>
        <end position="57"/>
    </location>
</feature>
<feature type="region of interest" description="Disordered" evidence="2">
    <location>
        <begin position="554"/>
        <end position="668"/>
    </location>
</feature>
<evidence type="ECO:0000256" key="2">
    <source>
        <dbReference type="SAM" id="MobiDB-lite"/>
    </source>
</evidence>
<protein>
    <submittedName>
        <fullName evidence="3">Uncharacterized protein</fullName>
    </submittedName>
</protein>
<feature type="region of interest" description="Disordered" evidence="2">
    <location>
        <begin position="1"/>
        <end position="72"/>
    </location>
</feature>
<dbReference type="AlphaFoldDB" id="A0A8H3IZZ9"/>
<evidence type="ECO:0000313" key="4">
    <source>
        <dbReference type="Proteomes" id="UP000664534"/>
    </source>
</evidence>
<feature type="compositionally biased region" description="Basic and acidic residues" evidence="2">
    <location>
        <begin position="592"/>
        <end position="603"/>
    </location>
</feature>
<proteinExistence type="predicted"/>
<organism evidence="3 4">
    <name type="scientific">Imshaugia aleurites</name>
    <dbReference type="NCBI Taxonomy" id="172621"/>
    <lineage>
        <taxon>Eukaryota</taxon>
        <taxon>Fungi</taxon>
        <taxon>Dikarya</taxon>
        <taxon>Ascomycota</taxon>
        <taxon>Pezizomycotina</taxon>
        <taxon>Lecanoromycetes</taxon>
        <taxon>OSLEUM clade</taxon>
        <taxon>Lecanoromycetidae</taxon>
        <taxon>Lecanorales</taxon>
        <taxon>Lecanorineae</taxon>
        <taxon>Parmeliaceae</taxon>
        <taxon>Imshaugia</taxon>
    </lineage>
</organism>
<reference evidence="3" key="1">
    <citation type="submission" date="2021-03" db="EMBL/GenBank/DDBJ databases">
        <authorList>
            <person name="Tagirdzhanova G."/>
        </authorList>
    </citation>
    <scope>NUCLEOTIDE SEQUENCE</scope>
</reference>
<keyword evidence="4" id="KW-1185">Reference proteome</keyword>
<dbReference type="EMBL" id="CAJPDT010000104">
    <property type="protein sequence ID" value="CAF9938045.1"/>
    <property type="molecule type" value="Genomic_DNA"/>
</dbReference>
<comment type="caution">
    <text evidence="3">The sequence shown here is derived from an EMBL/GenBank/DDBJ whole genome shotgun (WGS) entry which is preliminary data.</text>
</comment>
<feature type="compositionally biased region" description="Polar residues" evidence="2">
    <location>
        <begin position="1"/>
        <end position="29"/>
    </location>
</feature>
<accession>A0A8H3IZZ9</accession>
<feature type="compositionally biased region" description="Polar residues" evidence="2">
    <location>
        <begin position="210"/>
        <end position="222"/>
    </location>
</feature>
<feature type="compositionally biased region" description="Basic and acidic residues" evidence="2">
    <location>
        <begin position="146"/>
        <end position="168"/>
    </location>
</feature>
<sequence length="694" mass="78667">MNNTANENRSGNAFEASTSIKGLQQQYGQSDEAPLTRVPDKEWERKQRNREYRVAARREKRNRKSDEKKQRKLNATILRRMTRNPDKYNKNAERNRLRDIEGERRRIWQEAIRQAQRLAATHDQSGVTFNVGPVVMQEDGTVISRDTLHRRQEKAQERAAAEQIKEAEYSNGAPTNHGSGDGEDPASVSTNPPAERNGINPDRLAHIENVASQRPLSRLSKTQQKKRAALEPRPPPPKPTIPEGVSIPEGEENWLELWDLPDDQLERRVLREKKRKAAERKALRVKQKSGKAERRIARDEKRRVYRDIKLTWKAIKEEQTREKTRLNNIEDEESKKIAVDINTLERAAALDCCKALGFTLANTSGVAEIKPRALGMKGVEVDFDAIEIGESRSDVQPKKANSRVDLGDVPDHAKAEYISTSRRIEDGEPEDFIKLDVGEGQDFEKLNYNHKLRRKLRRAIDNAEIRKEMLVRQRALDHCDEQNIEVPPELRTPYKPINTKGQRILENGTLENAKQERVRARLELAEFNTQMRILRKQAKDAAIFAGLRKHAELTGKIPSSDPPVKREGTGNAEADDGHANGVSASVYSSRAAEVRMKRTRVESENSTSSDSDDQSEQDSKTPSTSEDDSNVASSSSIYDVMANKRQKLQYDGSKASYKQTESTNSDRQAMIDAELALGANKKKRKDTQLPKSSA</sequence>
<dbReference type="OrthoDB" id="10066125at2759"/>
<feature type="compositionally biased region" description="Polar residues" evidence="2">
    <location>
        <begin position="656"/>
        <end position="667"/>
    </location>
</feature>
<evidence type="ECO:0000313" key="3">
    <source>
        <dbReference type="EMBL" id="CAF9938045.1"/>
    </source>
</evidence>
<feature type="coiled-coil region" evidence="1">
    <location>
        <begin position="510"/>
        <end position="537"/>
    </location>
</feature>
<evidence type="ECO:0000256" key="1">
    <source>
        <dbReference type="SAM" id="Coils"/>
    </source>
</evidence>
<name>A0A8H3IZZ9_9LECA</name>
<gene>
    <name evidence="3" type="ORF">IMSHALPRED_000644</name>
</gene>